<dbReference type="PROSITE" id="PS51873">
    <property type="entry name" value="TRIAD"/>
    <property type="match status" value="1"/>
</dbReference>
<dbReference type="Pfam" id="PF05773">
    <property type="entry name" value="RWD"/>
    <property type="match status" value="1"/>
</dbReference>
<dbReference type="FunFam" id="3.30.40.10:FF:000416">
    <property type="entry name" value="RBR-type E3 ubiquitin transferase"/>
    <property type="match status" value="1"/>
</dbReference>
<dbReference type="PANTHER" id="PTHR11685">
    <property type="entry name" value="RBR FAMILY RING FINGER AND IBR DOMAIN-CONTAINING"/>
    <property type="match status" value="1"/>
</dbReference>
<dbReference type="FunFam" id="1.20.120.1750:FF:000024">
    <property type="entry name" value="RBR-type E3 ubiquitin transferase"/>
    <property type="match status" value="1"/>
</dbReference>
<evidence type="ECO:0000256" key="4">
    <source>
        <dbReference type="ARBA" id="ARBA00022679"/>
    </source>
</evidence>
<feature type="compositionally biased region" description="Acidic residues" evidence="12">
    <location>
        <begin position="511"/>
        <end position="533"/>
    </location>
</feature>
<keyword evidence="4" id="KW-0808">Transferase</keyword>
<dbReference type="PROSITE" id="PS00518">
    <property type="entry name" value="ZF_RING_1"/>
    <property type="match status" value="1"/>
</dbReference>
<dbReference type="Proteomes" id="UP000184188">
    <property type="component" value="Unassembled WGS sequence"/>
</dbReference>
<dbReference type="GO" id="GO:0016567">
    <property type="term" value="P:protein ubiquitination"/>
    <property type="evidence" value="ECO:0007669"/>
    <property type="project" value="InterPro"/>
</dbReference>
<evidence type="ECO:0000259" key="14">
    <source>
        <dbReference type="PROSITE" id="PS50908"/>
    </source>
</evidence>
<feature type="compositionally biased region" description="Low complexity" evidence="12">
    <location>
        <begin position="575"/>
        <end position="592"/>
    </location>
</feature>
<dbReference type="GO" id="GO:0061630">
    <property type="term" value="F:ubiquitin protein ligase activity"/>
    <property type="evidence" value="ECO:0007669"/>
    <property type="project" value="UniProtKB-EC"/>
</dbReference>
<evidence type="ECO:0000256" key="11">
    <source>
        <dbReference type="PROSITE-ProRule" id="PRU00175"/>
    </source>
</evidence>
<organism evidence="16 17">
    <name type="scientific">Penicilliopsis zonata CBS 506.65</name>
    <dbReference type="NCBI Taxonomy" id="1073090"/>
    <lineage>
        <taxon>Eukaryota</taxon>
        <taxon>Fungi</taxon>
        <taxon>Dikarya</taxon>
        <taxon>Ascomycota</taxon>
        <taxon>Pezizomycotina</taxon>
        <taxon>Eurotiomycetes</taxon>
        <taxon>Eurotiomycetidae</taxon>
        <taxon>Eurotiales</taxon>
        <taxon>Aspergillaceae</taxon>
        <taxon>Penicilliopsis</taxon>
    </lineage>
</organism>
<dbReference type="InterPro" id="IPR001841">
    <property type="entry name" value="Znf_RING"/>
</dbReference>
<evidence type="ECO:0000259" key="15">
    <source>
        <dbReference type="PROSITE" id="PS51873"/>
    </source>
</evidence>
<comment type="catalytic activity">
    <reaction evidence="1">
        <text>[E2 ubiquitin-conjugating enzyme]-S-ubiquitinyl-L-cysteine + [acceptor protein]-L-lysine = [E2 ubiquitin-conjugating enzyme]-L-cysteine + [acceptor protein]-N(6)-ubiquitinyl-L-lysine.</text>
        <dbReference type="EC" id="2.3.2.31"/>
    </reaction>
</comment>
<evidence type="ECO:0000313" key="17">
    <source>
        <dbReference type="Proteomes" id="UP000184188"/>
    </source>
</evidence>
<dbReference type="InterPro" id="IPR017907">
    <property type="entry name" value="Znf_RING_CS"/>
</dbReference>
<dbReference type="RefSeq" id="XP_022578343.1">
    <property type="nucleotide sequence ID" value="XM_022730311.1"/>
</dbReference>
<dbReference type="SMART" id="SM00647">
    <property type="entry name" value="IBR"/>
    <property type="match status" value="2"/>
</dbReference>
<dbReference type="InterPro" id="IPR006575">
    <property type="entry name" value="RWD_dom"/>
</dbReference>
<evidence type="ECO:0000256" key="8">
    <source>
        <dbReference type="ARBA" id="ARBA00022786"/>
    </source>
</evidence>
<dbReference type="VEuPathDB" id="FungiDB:ASPZODRAFT_876718"/>
<keyword evidence="6" id="KW-0677">Repeat</keyword>
<feature type="domain" description="RING-type" evidence="15">
    <location>
        <begin position="204"/>
        <end position="480"/>
    </location>
</feature>
<evidence type="ECO:0000256" key="5">
    <source>
        <dbReference type="ARBA" id="ARBA00022723"/>
    </source>
</evidence>
<feature type="region of interest" description="Disordered" evidence="12">
    <location>
        <begin position="511"/>
        <end position="592"/>
    </location>
</feature>
<dbReference type="Gene3D" id="3.30.40.10">
    <property type="entry name" value="Zinc/RING finger domain, C3HC4 (zinc finger)"/>
    <property type="match status" value="1"/>
</dbReference>
<comment type="pathway">
    <text evidence="2">Protein modification; protein ubiquitination.</text>
</comment>
<evidence type="ECO:0000256" key="9">
    <source>
        <dbReference type="ARBA" id="ARBA00022833"/>
    </source>
</evidence>
<dbReference type="CDD" id="cd20354">
    <property type="entry name" value="Rcat_RBR_RNF14"/>
    <property type="match status" value="1"/>
</dbReference>
<dbReference type="Gene3D" id="3.10.110.10">
    <property type="entry name" value="Ubiquitin Conjugating Enzyme"/>
    <property type="match status" value="1"/>
</dbReference>
<dbReference type="SUPFAM" id="SSF57850">
    <property type="entry name" value="RING/U-box"/>
    <property type="match status" value="2"/>
</dbReference>
<evidence type="ECO:0000256" key="2">
    <source>
        <dbReference type="ARBA" id="ARBA00004906"/>
    </source>
</evidence>
<dbReference type="EC" id="2.3.2.31" evidence="3"/>
<feature type="compositionally biased region" description="Low complexity" evidence="12">
    <location>
        <begin position="611"/>
        <end position="623"/>
    </location>
</feature>
<evidence type="ECO:0000256" key="1">
    <source>
        <dbReference type="ARBA" id="ARBA00001798"/>
    </source>
</evidence>
<name>A0A1L9S9K4_9EURO</name>
<dbReference type="InterPro" id="IPR016135">
    <property type="entry name" value="UBQ-conjugating_enzyme/RWD"/>
</dbReference>
<dbReference type="CDD" id="cd23820">
    <property type="entry name" value="RWD_RNF14"/>
    <property type="match status" value="1"/>
</dbReference>
<evidence type="ECO:0000313" key="16">
    <source>
        <dbReference type="EMBL" id="OJJ43833.1"/>
    </source>
</evidence>
<dbReference type="EMBL" id="KV878350">
    <property type="protein sequence ID" value="OJJ43833.1"/>
    <property type="molecule type" value="Genomic_DNA"/>
</dbReference>
<evidence type="ECO:0000256" key="3">
    <source>
        <dbReference type="ARBA" id="ARBA00012251"/>
    </source>
</evidence>
<dbReference type="PROSITE" id="PS50908">
    <property type="entry name" value="RWD"/>
    <property type="match status" value="1"/>
</dbReference>
<dbReference type="GeneID" id="34616775"/>
<keyword evidence="9" id="KW-0862">Zinc</keyword>
<feature type="domain" description="RING-type" evidence="13">
    <location>
        <begin position="208"/>
        <end position="242"/>
    </location>
</feature>
<gene>
    <name evidence="16" type="ORF">ASPZODRAFT_876718</name>
</gene>
<feature type="domain" description="RWD" evidence="14">
    <location>
        <begin position="11"/>
        <end position="168"/>
    </location>
</feature>
<dbReference type="GO" id="GO:0008270">
    <property type="term" value="F:zinc ion binding"/>
    <property type="evidence" value="ECO:0007669"/>
    <property type="project" value="UniProtKB-KW"/>
</dbReference>
<evidence type="ECO:0000256" key="12">
    <source>
        <dbReference type="SAM" id="MobiDB-lite"/>
    </source>
</evidence>
<protein>
    <recommendedName>
        <fullName evidence="3">RBR-type E3 ubiquitin transferase</fullName>
        <ecNumber evidence="3">2.3.2.31</ecNumber>
    </recommendedName>
</protein>
<dbReference type="Pfam" id="PF26200">
    <property type="entry name" value="Rcat_RNF216"/>
    <property type="match status" value="1"/>
</dbReference>
<dbReference type="AlphaFoldDB" id="A0A1L9S9K4"/>
<dbReference type="SUPFAM" id="SSF54495">
    <property type="entry name" value="UBC-like"/>
    <property type="match status" value="1"/>
</dbReference>
<feature type="region of interest" description="Disordered" evidence="12">
    <location>
        <begin position="604"/>
        <end position="634"/>
    </location>
</feature>
<evidence type="ECO:0000256" key="6">
    <source>
        <dbReference type="ARBA" id="ARBA00022737"/>
    </source>
</evidence>
<dbReference type="InterPro" id="IPR031127">
    <property type="entry name" value="E3_UB_ligase_RBR"/>
</dbReference>
<reference evidence="17" key="1">
    <citation type="journal article" date="2017" name="Genome Biol.">
        <title>Comparative genomics reveals high biological diversity and specific adaptations in the industrially and medically important fungal genus Aspergillus.</title>
        <authorList>
            <person name="de Vries R.P."/>
            <person name="Riley R."/>
            <person name="Wiebenga A."/>
            <person name="Aguilar-Osorio G."/>
            <person name="Amillis S."/>
            <person name="Uchima C.A."/>
            <person name="Anderluh G."/>
            <person name="Asadollahi M."/>
            <person name="Askin M."/>
            <person name="Barry K."/>
            <person name="Battaglia E."/>
            <person name="Bayram O."/>
            <person name="Benocci T."/>
            <person name="Braus-Stromeyer S.A."/>
            <person name="Caldana C."/>
            <person name="Canovas D."/>
            <person name="Cerqueira G.C."/>
            <person name="Chen F."/>
            <person name="Chen W."/>
            <person name="Choi C."/>
            <person name="Clum A."/>
            <person name="Dos Santos R.A."/>
            <person name="Damasio A.R."/>
            <person name="Diallinas G."/>
            <person name="Emri T."/>
            <person name="Fekete E."/>
            <person name="Flipphi M."/>
            <person name="Freyberg S."/>
            <person name="Gallo A."/>
            <person name="Gournas C."/>
            <person name="Habgood R."/>
            <person name="Hainaut M."/>
            <person name="Harispe M.L."/>
            <person name="Henrissat B."/>
            <person name="Hilden K.S."/>
            <person name="Hope R."/>
            <person name="Hossain A."/>
            <person name="Karabika E."/>
            <person name="Karaffa L."/>
            <person name="Karanyi Z."/>
            <person name="Krasevec N."/>
            <person name="Kuo A."/>
            <person name="Kusch H."/>
            <person name="LaButti K."/>
            <person name="Lagendijk E.L."/>
            <person name="Lapidus A."/>
            <person name="Levasseur A."/>
            <person name="Lindquist E."/>
            <person name="Lipzen A."/>
            <person name="Logrieco A.F."/>
            <person name="MacCabe A."/>
            <person name="Maekelae M.R."/>
            <person name="Malavazi I."/>
            <person name="Melin P."/>
            <person name="Meyer V."/>
            <person name="Mielnichuk N."/>
            <person name="Miskei M."/>
            <person name="Molnar A.P."/>
            <person name="Mule G."/>
            <person name="Ngan C.Y."/>
            <person name="Orejas M."/>
            <person name="Orosz E."/>
            <person name="Ouedraogo J.P."/>
            <person name="Overkamp K.M."/>
            <person name="Park H.-S."/>
            <person name="Perrone G."/>
            <person name="Piumi F."/>
            <person name="Punt P.J."/>
            <person name="Ram A.F."/>
            <person name="Ramon A."/>
            <person name="Rauscher S."/>
            <person name="Record E."/>
            <person name="Riano-Pachon D.M."/>
            <person name="Robert V."/>
            <person name="Roehrig J."/>
            <person name="Ruller R."/>
            <person name="Salamov A."/>
            <person name="Salih N.S."/>
            <person name="Samson R.A."/>
            <person name="Sandor E."/>
            <person name="Sanguinetti M."/>
            <person name="Schuetze T."/>
            <person name="Sepcic K."/>
            <person name="Shelest E."/>
            <person name="Sherlock G."/>
            <person name="Sophianopoulou V."/>
            <person name="Squina F.M."/>
            <person name="Sun H."/>
            <person name="Susca A."/>
            <person name="Todd R.B."/>
            <person name="Tsang A."/>
            <person name="Unkles S.E."/>
            <person name="van de Wiele N."/>
            <person name="van Rossen-Uffink D."/>
            <person name="Oliveira J.V."/>
            <person name="Vesth T.C."/>
            <person name="Visser J."/>
            <person name="Yu J.-H."/>
            <person name="Zhou M."/>
            <person name="Andersen M.R."/>
            <person name="Archer D.B."/>
            <person name="Baker S.E."/>
            <person name="Benoit I."/>
            <person name="Brakhage A.A."/>
            <person name="Braus G.H."/>
            <person name="Fischer R."/>
            <person name="Frisvad J.C."/>
            <person name="Goldman G.H."/>
            <person name="Houbraken J."/>
            <person name="Oakley B."/>
            <person name="Pocsi I."/>
            <person name="Scazzocchio C."/>
            <person name="Seiboth B."/>
            <person name="vanKuyk P.A."/>
            <person name="Wortman J."/>
            <person name="Dyer P.S."/>
            <person name="Grigoriev I.V."/>
        </authorList>
    </citation>
    <scope>NUCLEOTIDE SEQUENCE [LARGE SCALE GENOMIC DNA]</scope>
    <source>
        <strain evidence="17">CBS 506.65</strain>
    </source>
</reference>
<proteinExistence type="inferred from homology"/>
<evidence type="ECO:0000256" key="10">
    <source>
        <dbReference type="ARBA" id="ARBA00044508"/>
    </source>
</evidence>
<sequence>MEDFDEDDRSVELLAIAAIYPEITTDPSFPFRASLDIPVVPSSPLQVSFQSQPEAALPAVLTPPTSLDASDAGLGLPTKERFDPSAINVAKEIHTLSYLPPLTLEIDLPRGYPSEMPPKFRISTNPPWLSQSRIAQLIDDGHQLWKDCDRNPVIYTYIDHLQQLAETAFGIGDIPDGEVLLSRDLKIALLDFNNKAEREKFEHETFECGVCLEPKKGVNCHRMLLCSHVFCIPCLQDFYNTCITEGDVENVRCMAPDCSKGSQVQAPAVLDLGDATAKKRKKHDRTLSPSELLQIPLEQETVQRYVFLKRKKKLEADKTTVYCPRQWCQGAARSKRHPKPIDPMGDDFDLSDDEETGFVFDPLGDESQLPPMADRVAICEECNYAFCCVCKKGWHGELVRCFPRRQEELSEEEKATEEYLKLYTSACPTCNAPCQKRMGCNHMKCFKCDTHFCYLCSAWLAEGNPYRHFNDPESICYNRLWDLEGGDGLNPDGAEALHQIPDALLEFDEEDDDISEDDNDSIDHDDDFSENADDNPVWEFDDSDDDIERRQPPPPAPFPPRINGAARGARHHAPDAAGRAAAAERQAQAQAMAEVRRGRLDAVQPVQHPIQRPVRNRAAQQPQPRAPPVMRPGLQRFLDLVQNDREDEWDRRSKNVP</sequence>
<keyword evidence="5" id="KW-0479">Metal-binding</keyword>
<evidence type="ECO:0000256" key="7">
    <source>
        <dbReference type="ARBA" id="ARBA00022771"/>
    </source>
</evidence>
<dbReference type="OrthoDB" id="1431934at2759"/>
<dbReference type="InterPro" id="IPR013083">
    <property type="entry name" value="Znf_RING/FYVE/PHD"/>
</dbReference>
<keyword evidence="17" id="KW-1185">Reference proteome</keyword>
<dbReference type="InterPro" id="IPR044066">
    <property type="entry name" value="TRIAD_supradom"/>
</dbReference>
<dbReference type="Gene3D" id="1.20.120.1750">
    <property type="match status" value="1"/>
</dbReference>
<keyword evidence="8" id="KW-0833">Ubl conjugation pathway</keyword>
<dbReference type="PROSITE" id="PS50089">
    <property type="entry name" value="ZF_RING_2"/>
    <property type="match status" value="1"/>
</dbReference>
<dbReference type="InterPro" id="IPR047548">
    <property type="entry name" value="Rcat_RBR_RNF14"/>
</dbReference>
<dbReference type="Pfam" id="PF01485">
    <property type="entry name" value="IBR"/>
    <property type="match status" value="1"/>
</dbReference>
<dbReference type="STRING" id="1073090.A0A1L9S9K4"/>
<accession>A0A1L9S9K4</accession>
<comment type="similarity">
    <text evidence="10">Belongs to the RBR family. RNF14 subfamily.</text>
</comment>
<dbReference type="InterPro" id="IPR002867">
    <property type="entry name" value="IBR_dom"/>
</dbReference>
<dbReference type="CDD" id="cd23134">
    <property type="entry name" value="RING-HC_ITT1-like"/>
    <property type="match status" value="1"/>
</dbReference>
<evidence type="ECO:0000259" key="13">
    <source>
        <dbReference type="PROSITE" id="PS50089"/>
    </source>
</evidence>
<keyword evidence="7 11" id="KW-0863">Zinc-finger</keyword>